<evidence type="ECO:0000313" key="1">
    <source>
        <dbReference type="EMBL" id="BAT74183.1"/>
    </source>
</evidence>
<sequence length="101" mass="11038">MLFSSGNLFAAVICGYLTKPPNVVVAMSYSVSPFFILYSGTPSESPVPLLHLHGSGTFTTSLGPTTWLFVVLLGRLLAPRMPTSFFTVKRVWMSPRVVPFV</sequence>
<reference evidence="1 2" key="1">
    <citation type="journal article" date="2015" name="Sci. Rep.">
        <title>The power of single molecule real-time sequencing technology in the de novo assembly of a eukaryotic genome.</title>
        <authorList>
            <person name="Sakai H."/>
            <person name="Naito K."/>
            <person name="Ogiso-Tanaka E."/>
            <person name="Takahashi Y."/>
            <person name="Iseki K."/>
            <person name="Muto C."/>
            <person name="Satou K."/>
            <person name="Teruya K."/>
            <person name="Shiroma A."/>
            <person name="Shimoji M."/>
            <person name="Hirano T."/>
            <person name="Itoh T."/>
            <person name="Kaga A."/>
            <person name="Tomooka N."/>
        </authorList>
    </citation>
    <scope>NUCLEOTIDE SEQUENCE [LARGE SCALE GENOMIC DNA]</scope>
    <source>
        <strain evidence="2">cv. Shumari</strain>
    </source>
</reference>
<organism evidence="1 2">
    <name type="scientific">Vigna angularis var. angularis</name>
    <dbReference type="NCBI Taxonomy" id="157739"/>
    <lineage>
        <taxon>Eukaryota</taxon>
        <taxon>Viridiplantae</taxon>
        <taxon>Streptophyta</taxon>
        <taxon>Embryophyta</taxon>
        <taxon>Tracheophyta</taxon>
        <taxon>Spermatophyta</taxon>
        <taxon>Magnoliopsida</taxon>
        <taxon>eudicotyledons</taxon>
        <taxon>Gunneridae</taxon>
        <taxon>Pentapetalae</taxon>
        <taxon>rosids</taxon>
        <taxon>fabids</taxon>
        <taxon>Fabales</taxon>
        <taxon>Fabaceae</taxon>
        <taxon>Papilionoideae</taxon>
        <taxon>50 kb inversion clade</taxon>
        <taxon>NPAAA clade</taxon>
        <taxon>indigoferoid/millettioid clade</taxon>
        <taxon>Phaseoleae</taxon>
        <taxon>Vigna</taxon>
    </lineage>
</organism>
<keyword evidence="2" id="KW-1185">Reference proteome</keyword>
<gene>
    <name evidence="1" type="primary">Vigan.01G180000</name>
    <name evidence="1" type="ORF">VIGAN_01180000</name>
</gene>
<accession>A0A0S3R0W1</accession>
<dbReference type="AlphaFoldDB" id="A0A0S3R0W1"/>
<dbReference type="Proteomes" id="UP000291084">
    <property type="component" value="Chromosome 1"/>
</dbReference>
<protein>
    <submittedName>
        <fullName evidence="1">Uncharacterized protein</fullName>
    </submittedName>
</protein>
<proteinExistence type="predicted"/>
<evidence type="ECO:0000313" key="2">
    <source>
        <dbReference type="Proteomes" id="UP000291084"/>
    </source>
</evidence>
<dbReference type="EMBL" id="AP015034">
    <property type="protein sequence ID" value="BAT74183.1"/>
    <property type="molecule type" value="Genomic_DNA"/>
</dbReference>
<name>A0A0S3R0W1_PHAAN</name>